<dbReference type="InterPro" id="IPR050712">
    <property type="entry name" value="NAD(P)H-dep_reductase"/>
</dbReference>
<dbReference type="GeneID" id="78379668"/>
<dbReference type="AlphaFoldDB" id="A0A085GHQ9"/>
<dbReference type="RefSeq" id="WP_034789737.1">
    <property type="nucleotide sequence ID" value="NZ_JMPJ01000038.1"/>
</dbReference>
<dbReference type="OrthoDB" id="9812295at2"/>
<dbReference type="GO" id="GO:0005829">
    <property type="term" value="C:cytosol"/>
    <property type="evidence" value="ECO:0007669"/>
    <property type="project" value="TreeGrafter"/>
</dbReference>
<sequence>MKIQIIIGSVRQGRIGPQIAQWVQDSLMAAGEECSAEIIDLAQWPLPMDDEPFMPSSGQYLQPHTLRWSEKISQGQMMIFVFPQYNWGYPAALKNAIDHLYHEWKGKPALMVSYANRGGGKAAAQLKQVLEGIHMQPLSAGIEIKLSELVFAEDGAIVQAAEGLSPYLQQLIDALKEALSLTKASR</sequence>
<evidence type="ECO:0000313" key="5">
    <source>
        <dbReference type="Proteomes" id="UP000028640"/>
    </source>
</evidence>
<dbReference type="GO" id="GO:0016491">
    <property type="term" value="F:oxidoreductase activity"/>
    <property type="evidence" value="ECO:0007669"/>
    <property type="project" value="InterPro"/>
</dbReference>
<keyword evidence="2" id="KW-0288">FMN</keyword>
<feature type="domain" description="NADPH-dependent FMN reductase-like" evidence="3">
    <location>
        <begin position="1"/>
        <end position="140"/>
    </location>
</feature>
<dbReference type="InterPro" id="IPR005025">
    <property type="entry name" value="FMN_Rdtase-like_dom"/>
</dbReference>
<dbReference type="PANTHER" id="PTHR30543:SF21">
    <property type="entry name" value="NAD(P)H-DEPENDENT FMN REDUCTASE LOT6"/>
    <property type="match status" value="1"/>
</dbReference>
<gene>
    <name evidence="4" type="ORF">GEAM_1324</name>
</gene>
<keyword evidence="2" id="KW-0285">Flavoprotein</keyword>
<organism evidence="4 5">
    <name type="scientific">Ewingella americana (strain ATCC 33852 / DSM 4580 / CCUG 14506 / JCM 5911 / LMG 7869 / NCTC 12157 / CDC 1468-78)</name>
    <dbReference type="NCBI Taxonomy" id="910964"/>
    <lineage>
        <taxon>Bacteria</taxon>
        <taxon>Pseudomonadati</taxon>
        <taxon>Pseudomonadota</taxon>
        <taxon>Gammaproteobacteria</taxon>
        <taxon>Enterobacterales</taxon>
        <taxon>Yersiniaceae</taxon>
        <taxon>Ewingella</taxon>
    </lineage>
</organism>
<comment type="cofactor">
    <cofactor evidence="1">
        <name>FMN</name>
        <dbReference type="ChEBI" id="CHEBI:58210"/>
    </cofactor>
</comment>
<proteinExistence type="predicted"/>
<dbReference type="Gene3D" id="3.40.50.360">
    <property type="match status" value="1"/>
</dbReference>
<evidence type="ECO:0000259" key="3">
    <source>
        <dbReference type="Pfam" id="PF03358"/>
    </source>
</evidence>
<evidence type="ECO:0000256" key="2">
    <source>
        <dbReference type="ARBA" id="ARBA00022643"/>
    </source>
</evidence>
<dbReference type="GO" id="GO:0010181">
    <property type="term" value="F:FMN binding"/>
    <property type="evidence" value="ECO:0007669"/>
    <property type="project" value="TreeGrafter"/>
</dbReference>
<evidence type="ECO:0000313" key="4">
    <source>
        <dbReference type="EMBL" id="KFC83254.1"/>
    </source>
</evidence>
<name>A0A085GHQ9_EWIA3</name>
<protein>
    <submittedName>
        <fullName evidence="4">Putative reductase</fullName>
    </submittedName>
</protein>
<dbReference type="Pfam" id="PF03358">
    <property type="entry name" value="FMN_red"/>
    <property type="match status" value="1"/>
</dbReference>
<dbReference type="InterPro" id="IPR029039">
    <property type="entry name" value="Flavoprotein-like_sf"/>
</dbReference>
<keyword evidence="5" id="KW-1185">Reference proteome</keyword>
<dbReference type="STRING" id="910964.GEAM_1324"/>
<dbReference type="eggNOG" id="COG0431">
    <property type="taxonomic scope" value="Bacteria"/>
</dbReference>
<accession>A0A085GHQ9</accession>
<dbReference type="Proteomes" id="UP000028640">
    <property type="component" value="Unassembled WGS sequence"/>
</dbReference>
<dbReference type="PANTHER" id="PTHR30543">
    <property type="entry name" value="CHROMATE REDUCTASE"/>
    <property type="match status" value="1"/>
</dbReference>
<dbReference type="SUPFAM" id="SSF52218">
    <property type="entry name" value="Flavoproteins"/>
    <property type="match status" value="1"/>
</dbReference>
<comment type="caution">
    <text evidence="4">The sequence shown here is derived from an EMBL/GenBank/DDBJ whole genome shotgun (WGS) entry which is preliminary data.</text>
</comment>
<dbReference type="EMBL" id="JMPJ01000038">
    <property type="protein sequence ID" value="KFC83254.1"/>
    <property type="molecule type" value="Genomic_DNA"/>
</dbReference>
<evidence type="ECO:0000256" key="1">
    <source>
        <dbReference type="ARBA" id="ARBA00001917"/>
    </source>
</evidence>
<reference evidence="4 5" key="1">
    <citation type="submission" date="2014-05" db="EMBL/GenBank/DDBJ databases">
        <title>ATOL: Assembling a taxonomically balanced genome-scale reconstruction of the evolutionary history of the Enterobacteriaceae.</title>
        <authorList>
            <person name="Plunkett G.III."/>
            <person name="Neeno-Eckwall E.C."/>
            <person name="Glasner J.D."/>
            <person name="Perna N.T."/>
        </authorList>
    </citation>
    <scope>NUCLEOTIDE SEQUENCE [LARGE SCALE GENOMIC DNA]</scope>
    <source>
        <strain evidence="4 5">ATCC 33852</strain>
    </source>
</reference>